<dbReference type="RefSeq" id="WP_048073629.1">
    <property type="nucleotide sequence ID" value="NZ_CP006933.1"/>
</dbReference>
<dbReference type="CDD" id="cd00093">
    <property type="entry name" value="HTH_XRE"/>
    <property type="match status" value="1"/>
</dbReference>
<dbReference type="PANTHER" id="PTHR46797:SF19">
    <property type="entry name" value="BLL2473 PROTEIN"/>
    <property type="match status" value="1"/>
</dbReference>
<dbReference type="STRING" id="2162.BRM9_1610"/>
<dbReference type="KEGG" id="mfc:BRM9_1610"/>
<dbReference type="Proteomes" id="UP000062768">
    <property type="component" value="Chromosome I"/>
</dbReference>
<proteinExistence type="predicted"/>
<dbReference type="InterPro" id="IPR050807">
    <property type="entry name" value="TransReg_Diox_bact_type"/>
</dbReference>
<dbReference type="SMART" id="SM00530">
    <property type="entry name" value="HTH_XRE"/>
    <property type="match status" value="1"/>
</dbReference>
<protein>
    <submittedName>
        <fullName evidence="3 4">Cupin</fullName>
    </submittedName>
    <submittedName>
        <fullName evidence="6">Helix-turn-helix transcriptional regulator</fullName>
    </submittedName>
</protein>
<dbReference type="EMBL" id="CP006933">
    <property type="protein sequence ID" value="AIS32422.1"/>
    <property type="molecule type" value="Genomic_DNA"/>
</dbReference>
<evidence type="ECO:0000313" key="5">
    <source>
        <dbReference type="EMBL" id="CEL24342.1"/>
    </source>
</evidence>
<dbReference type="PATRIC" id="fig|2162.10.peg.727"/>
<dbReference type="EMBL" id="LN734822">
    <property type="protein sequence ID" value="CEL24342.1"/>
    <property type="molecule type" value="Genomic_DNA"/>
</dbReference>
<reference evidence="4" key="2">
    <citation type="submission" date="2014-08" db="EMBL/GenBank/DDBJ databases">
        <authorList>
            <person name="Wibberg D."/>
        </authorList>
    </citation>
    <scope>NUCLEOTIDE SEQUENCE</scope>
</reference>
<dbReference type="GO" id="GO:0003700">
    <property type="term" value="F:DNA-binding transcription factor activity"/>
    <property type="evidence" value="ECO:0007669"/>
    <property type="project" value="TreeGrafter"/>
</dbReference>
<dbReference type="Proteomes" id="UP000606900">
    <property type="component" value="Unassembled WGS sequence"/>
</dbReference>
<dbReference type="Gene3D" id="1.10.260.40">
    <property type="entry name" value="lambda repressor-like DNA-binding domains"/>
    <property type="match status" value="1"/>
</dbReference>
<dbReference type="AlphaFoldDB" id="A0A090I5C6"/>
<feature type="domain" description="HTH cro/C1-type" evidence="2">
    <location>
        <begin position="11"/>
        <end position="65"/>
    </location>
</feature>
<dbReference type="Proteomes" id="UP000029661">
    <property type="component" value="Chromosome"/>
</dbReference>
<dbReference type="InterPro" id="IPR001387">
    <property type="entry name" value="Cro/C1-type_HTH"/>
</dbReference>
<organism evidence="4">
    <name type="scientific">Methanobacterium formicicum</name>
    <dbReference type="NCBI Taxonomy" id="2162"/>
    <lineage>
        <taxon>Archaea</taxon>
        <taxon>Methanobacteriati</taxon>
        <taxon>Methanobacteriota</taxon>
        <taxon>Methanomada group</taxon>
        <taxon>Methanobacteria</taxon>
        <taxon>Methanobacteriales</taxon>
        <taxon>Methanobacteriaceae</taxon>
        <taxon>Methanobacterium</taxon>
    </lineage>
</organism>
<accession>A0A090I5C6</accession>
<dbReference type="InterPro" id="IPR013096">
    <property type="entry name" value="Cupin_2"/>
</dbReference>
<dbReference type="InterPro" id="IPR014710">
    <property type="entry name" value="RmlC-like_jellyroll"/>
</dbReference>
<dbReference type="CDD" id="cd02209">
    <property type="entry name" value="cupin_XRE_C"/>
    <property type="match status" value="1"/>
</dbReference>
<dbReference type="Pfam" id="PF13560">
    <property type="entry name" value="HTH_31"/>
    <property type="match status" value="1"/>
</dbReference>
<dbReference type="SUPFAM" id="SSF47413">
    <property type="entry name" value="lambda repressor-like DNA-binding domains"/>
    <property type="match status" value="1"/>
</dbReference>
<reference evidence="3" key="1">
    <citation type="submission" date="2013-12" db="EMBL/GenBank/DDBJ databases">
        <title>The complete genome sequence of Methanobacterium sp. BRM9.</title>
        <authorList>
            <consortium name="Pastoral Greenhouse Gas Research Consortium"/>
            <person name="Kelly W.J."/>
            <person name="Leahy S.C."/>
            <person name="Perry R."/>
            <person name="Li D."/>
            <person name="Altermann E."/>
            <person name="Lambie S.C."/>
            <person name="Attwood G.T."/>
        </authorList>
    </citation>
    <scope>NUCLEOTIDE SEQUENCE [LARGE SCALE GENOMIC DNA]</scope>
    <source>
        <strain evidence="3">BRM9</strain>
    </source>
</reference>
<evidence type="ECO:0000259" key="2">
    <source>
        <dbReference type="PROSITE" id="PS50943"/>
    </source>
</evidence>
<dbReference type="EMBL" id="JADIIL010000007">
    <property type="protein sequence ID" value="MBF4474144.1"/>
    <property type="molecule type" value="Genomic_DNA"/>
</dbReference>
<gene>
    <name evidence="3" type="ORF">BRM9_1610</name>
    <name evidence="4" type="ORF">DSM1535_2305</name>
    <name evidence="6" type="ORF">ISP06_01550</name>
    <name evidence="5" type="ORF">MB9_0698</name>
</gene>
<dbReference type="PROSITE" id="PS50943">
    <property type="entry name" value="HTH_CROC1"/>
    <property type="match status" value="1"/>
</dbReference>
<dbReference type="PANTHER" id="PTHR46797">
    <property type="entry name" value="HTH-TYPE TRANSCRIPTIONAL REGULATOR"/>
    <property type="match status" value="1"/>
</dbReference>
<sequence length="194" mass="21824">MSEENKVGAKIRQLREYREMSQEELADASFSSVELIENLESGALVPSLTPLLKIARALGVRLGTLLDDAPQNGPFMVKSGRSDNIIRFSGQEGLGDHSNKSALEFYSLAYGKGDRHMEPFLIDIHPTLNQDYELSSHEGEEFLYVIQGKIEVLYGKESYILEPEDSIYYDSVVPHHVHAKEKDSKMLAVVYTPF</sequence>
<name>A0A090I5C6_METFO</name>
<dbReference type="OrthoDB" id="53252at2157"/>
<dbReference type="KEGG" id="mfi:DSM1535_2305"/>
<dbReference type="SUPFAM" id="SSF51182">
    <property type="entry name" value="RmlC-like cupins"/>
    <property type="match status" value="1"/>
</dbReference>
<evidence type="ECO:0000313" key="3">
    <source>
        <dbReference type="EMBL" id="AIS32422.1"/>
    </source>
</evidence>
<dbReference type="GeneID" id="82849413"/>
<dbReference type="Gene3D" id="2.60.120.10">
    <property type="entry name" value="Jelly Rolls"/>
    <property type="match status" value="1"/>
</dbReference>
<keyword evidence="1" id="KW-0238">DNA-binding</keyword>
<dbReference type="GO" id="GO:0003677">
    <property type="term" value="F:DNA binding"/>
    <property type="evidence" value="ECO:0007669"/>
    <property type="project" value="UniProtKB-KW"/>
</dbReference>
<evidence type="ECO:0000313" key="7">
    <source>
        <dbReference type="Proteomes" id="UP000062768"/>
    </source>
</evidence>
<evidence type="ECO:0000256" key="1">
    <source>
        <dbReference type="ARBA" id="ARBA00023125"/>
    </source>
</evidence>
<reference evidence="5" key="3">
    <citation type="submission" date="2014-09" db="EMBL/GenBank/DDBJ databases">
        <authorList>
            <person name="Bishop-Lilly K.A."/>
            <person name="Broomall S.M."/>
            <person name="Chain P.S."/>
            <person name="Chertkov O."/>
            <person name="Coyne S.R."/>
            <person name="Daligault H.E."/>
            <person name="Davenport K.W."/>
            <person name="Erkkila T."/>
            <person name="Frey K.G."/>
            <person name="Gibbons H.S."/>
            <person name="Gu W."/>
            <person name="Jaissle J."/>
            <person name="Johnson S.L."/>
            <person name="Koroleva G.I."/>
            <person name="Ladner J.T."/>
            <person name="Lo C.-C."/>
            <person name="Minogue T.D."/>
            <person name="Munk C."/>
            <person name="Palacios G.F."/>
            <person name="Redden C.L."/>
            <person name="Rosenzweig C.N."/>
            <person name="Scholz M.B."/>
            <person name="Teshima H."/>
            <person name="Xu Y."/>
        </authorList>
    </citation>
    <scope>NUCLEOTIDE SEQUENCE</scope>
    <source>
        <strain evidence="5">Mb9</strain>
    </source>
</reference>
<evidence type="ECO:0000313" key="6">
    <source>
        <dbReference type="EMBL" id="MBF4474144.1"/>
    </source>
</evidence>
<dbReference type="InterPro" id="IPR011051">
    <property type="entry name" value="RmlC_Cupin_sf"/>
</dbReference>
<dbReference type="InterPro" id="IPR010982">
    <property type="entry name" value="Lambda_DNA-bd_dom_sf"/>
</dbReference>
<reference evidence="6" key="4">
    <citation type="submission" date="2020-10" db="EMBL/GenBank/DDBJ databases">
        <title>Dehalococcoides mccartyi of a TCE/Cr reducing biochatode.</title>
        <authorList>
            <person name="Matturro B."/>
        </authorList>
    </citation>
    <scope>NUCLEOTIDE SEQUENCE</scope>
    <source>
        <strain evidence="6">Bin2</strain>
    </source>
</reference>
<dbReference type="EMBL" id="LN515531">
    <property type="protein sequence ID" value="CEA14662.1"/>
    <property type="molecule type" value="Genomic_DNA"/>
</dbReference>
<evidence type="ECO:0000313" key="4">
    <source>
        <dbReference type="EMBL" id="CEA14662.1"/>
    </source>
</evidence>
<keyword evidence="7" id="KW-1185">Reference proteome</keyword>
<dbReference type="Pfam" id="PF07883">
    <property type="entry name" value="Cupin_2"/>
    <property type="match status" value="1"/>
</dbReference>
<dbReference type="GO" id="GO:0005829">
    <property type="term" value="C:cytosol"/>
    <property type="evidence" value="ECO:0007669"/>
    <property type="project" value="TreeGrafter"/>
</dbReference>